<accession>A0A7S4RYC3</accession>
<evidence type="ECO:0000313" key="1">
    <source>
        <dbReference type="EMBL" id="CAE4628796.1"/>
    </source>
</evidence>
<dbReference type="InterPro" id="IPR011043">
    <property type="entry name" value="Gal_Oxase/kelch_b-propeller"/>
</dbReference>
<gene>
    <name evidence="1" type="ORF">DBRI00130_LOCUS26241</name>
</gene>
<dbReference type="EMBL" id="HBNS01033546">
    <property type="protein sequence ID" value="CAE4628796.1"/>
    <property type="molecule type" value="Transcribed_RNA"/>
</dbReference>
<dbReference type="AlphaFoldDB" id="A0A7S4RYC3"/>
<reference evidence="1" key="1">
    <citation type="submission" date="2021-01" db="EMBL/GenBank/DDBJ databases">
        <authorList>
            <person name="Corre E."/>
            <person name="Pelletier E."/>
            <person name="Niang G."/>
            <person name="Scheremetjew M."/>
            <person name="Finn R."/>
            <person name="Kale V."/>
            <person name="Holt S."/>
            <person name="Cochrane G."/>
            <person name="Meng A."/>
            <person name="Brown T."/>
            <person name="Cohen L."/>
        </authorList>
    </citation>
    <scope>NUCLEOTIDE SEQUENCE</scope>
    <source>
        <strain evidence="1">GSO104</strain>
    </source>
</reference>
<protein>
    <submittedName>
        <fullName evidence="1">Uncharacterized protein</fullName>
    </submittedName>
</protein>
<name>A0A7S4RYC3_9STRA</name>
<proteinExistence type="predicted"/>
<dbReference type="SUPFAM" id="SSF50965">
    <property type="entry name" value="Galactose oxidase, central domain"/>
    <property type="match status" value="1"/>
</dbReference>
<organism evidence="1">
    <name type="scientific">Ditylum brightwellii</name>
    <dbReference type="NCBI Taxonomy" id="49249"/>
    <lineage>
        <taxon>Eukaryota</taxon>
        <taxon>Sar</taxon>
        <taxon>Stramenopiles</taxon>
        <taxon>Ochrophyta</taxon>
        <taxon>Bacillariophyta</taxon>
        <taxon>Mediophyceae</taxon>
        <taxon>Lithodesmiophycidae</taxon>
        <taxon>Lithodesmiales</taxon>
        <taxon>Lithodesmiaceae</taxon>
        <taxon>Ditylum</taxon>
    </lineage>
</organism>
<sequence length="183" mass="20205">MTWMEKQQVICLVGCVALSSDGNNLAVGAKGFGHSVALSSDGDILAVGGWLNDGNGVVMEMVLMQAMHVYFHWNGNAWAQRGGMTWMEKQQVMKVWLGLLRCLQTERLLLWGDFSMMEMVLMQAMHVYSIGMEMPGRYWNGSAWAQRGDDLDGEAAGDEGLVVLVILLRCLPMEQTLAVGAIF</sequence>